<organism evidence="1 2">
    <name type="scientific">Bacillus kandeliae</name>
    <dbReference type="NCBI Taxonomy" id="3129297"/>
    <lineage>
        <taxon>Bacteria</taxon>
        <taxon>Bacillati</taxon>
        <taxon>Bacillota</taxon>
        <taxon>Bacilli</taxon>
        <taxon>Bacillales</taxon>
        <taxon>Bacillaceae</taxon>
        <taxon>Bacillus</taxon>
    </lineage>
</organism>
<evidence type="ECO:0000313" key="2">
    <source>
        <dbReference type="Proteomes" id="UP001387364"/>
    </source>
</evidence>
<dbReference type="RefSeq" id="WP_338752216.1">
    <property type="nucleotide sequence ID" value="NZ_CP147404.1"/>
</dbReference>
<sequence>MELVIDQVSKSYGSKQVLKGLETKSANLYNFTEHMTAVMKIFLFL</sequence>
<gene>
    <name evidence="1" type="ORF">WDJ61_17845</name>
</gene>
<proteinExistence type="predicted"/>
<reference evidence="1 2" key="1">
    <citation type="submission" date="2024-02" db="EMBL/GenBank/DDBJ databases">
        <title>Seven novel Bacillus-like species.</title>
        <authorList>
            <person name="Liu G."/>
        </authorList>
    </citation>
    <scope>NUCLEOTIDE SEQUENCE [LARGE SCALE GENOMIC DNA]</scope>
    <source>
        <strain evidence="1 2">FJAT-52991</strain>
    </source>
</reference>
<dbReference type="Proteomes" id="UP001387364">
    <property type="component" value="Chromosome"/>
</dbReference>
<protein>
    <recommendedName>
        <fullName evidence="3">ABC transporter ATP-binding protein</fullName>
    </recommendedName>
</protein>
<name>A0ABZ2N635_9BACI</name>
<evidence type="ECO:0000313" key="1">
    <source>
        <dbReference type="EMBL" id="WXB93062.1"/>
    </source>
</evidence>
<accession>A0ABZ2N635</accession>
<evidence type="ECO:0008006" key="3">
    <source>
        <dbReference type="Google" id="ProtNLM"/>
    </source>
</evidence>
<keyword evidence="2" id="KW-1185">Reference proteome</keyword>
<dbReference type="EMBL" id="CP147404">
    <property type="protein sequence ID" value="WXB93062.1"/>
    <property type="molecule type" value="Genomic_DNA"/>
</dbReference>